<dbReference type="PANTHER" id="PTHR43737">
    <property type="entry name" value="BLL7424 PROTEIN"/>
    <property type="match status" value="1"/>
</dbReference>
<evidence type="ECO:0000313" key="2">
    <source>
        <dbReference type="Proteomes" id="UP000318384"/>
    </source>
</evidence>
<dbReference type="RefSeq" id="WP_145175668.1">
    <property type="nucleotide sequence ID" value="NZ_CP037422.1"/>
</dbReference>
<dbReference type="Gene3D" id="3.40.720.10">
    <property type="entry name" value="Alkaline Phosphatase, subunit A"/>
    <property type="match status" value="1"/>
</dbReference>
<proteinExistence type="predicted"/>
<dbReference type="SUPFAM" id="SSF53649">
    <property type="entry name" value="Alkaline phosphatase-like"/>
    <property type="match status" value="1"/>
</dbReference>
<dbReference type="PROSITE" id="PS51318">
    <property type="entry name" value="TAT"/>
    <property type="match status" value="1"/>
</dbReference>
<dbReference type="InterPro" id="IPR017850">
    <property type="entry name" value="Alkaline_phosphatase_core_sf"/>
</dbReference>
<evidence type="ECO:0008006" key="3">
    <source>
        <dbReference type="Google" id="ProtNLM"/>
    </source>
</evidence>
<gene>
    <name evidence="1" type="ORF">V202x_28210</name>
</gene>
<accession>A0A517WW12</accession>
<dbReference type="PANTHER" id="PTHR43737:SF1">
    <property type="entry name" value="DUF1501 DOMAIN-CONTAINING PROTEIN"/>
    <property type="match status" value="1"/>
</dbReference>
<dbReference type="Proteomes" id="UP000318384">
    <property type="component" value="Chromosome"/>
</dbReference>
<reference evidence="1 2" key="1">
    <citation type="submission" date="2019-03" db="EMBL/GenBank/DDBJ databases">
        <title>Deep-cultivation of Planctomycetes and their phenomic and genomic characterization uncovers novel biology.</title>
        <authorList>
            <person name="Wiegand S."/>
            <person name="Jogler M."/>
            <person name="Boedeker C."/>
            <person name="Pinto D."/>
            <person name="Vollmers J."/>
            <person name="Rivas-Marin E."/>
            <person name="Kohn T."/>
            <person name="Peeters S.H."/>
            <person name="Heuer A."/>
            <person name="Rast P."/>
            <person name="Oberbeckmann S."/>
            <person name="Bunk B."/>
            <person name="Jeske O."/>
            <person name="Meyerdierks A."/>
            <person name="Storesund J.E."/>
            <person name="Kallscheuer N."/>
            <person name="Luecker S."/>
            <person name="Lage O.M."/>
            <person name="Pohl T."/>
            <person name="Merkel B.J."/>
            <person name="Hornburger P."/>
            <person name="Mueller R.-W."/>
            <person name="Bruemmer F."/>
            <person name="Labrenz M."/>
            <person name="Spormann A.M."/>
            <person name="Op den Camp H."/>
            <person name="Overmann J."/>
            <person name="Amann R."/>
            <person name="Jetten M.S.M."/>
            <person name="Mascher T."/>
            <person name="Medema M.H."/>
            <person name="Devos D.P."/>
            <person name="Kaster A.-K."/>
            <person name="Ovreas L."/>
            <person name="Rohde M."/>
            <person name="Galperin M.Y."/>
            <person name="Jogler C."/>
        </authorList>
    </citation>
    <scope>NUCLEOTIDE SEQUENCE [LARGE SCALE GENOMIC DNA]</scope>
    <source>
        <strain evidence="1 2">V202</strain>
    </source>
</reference>
<dbReference type="Pfam" id="PF07394">
    <property type="entry name" value="DUF1501"/>
    <property type="match status" value="1"/>
</dbReference>
<dbReference type="InterPro" id="IPR006311">
    <property type="entry name" value="TAT_signal"/>
</dbReference>
<dbReference type="InterPro" id="IPR010869">
    <property type="entry name" value="DUF1501"/>
</dbReference>
<organism evidence="1 2">
    <name type="scientific">Gimesia aquarii</name>
    <dbReference type="NCBI Taxonomy" id="2527964"/>
    <lineage>
        <taxon>Bacteria</taxon>
        <taxon>Pseudomonadati</taxon>
        <taxon>Planctomycetota</taxon>
        <taxon>Planctomycetia</taxon>
        <taxon>Planctomycetales</taxon>
        <taxon>Planctomycetaceae</taxon>
        <taxon>Gimesia</taxon>
    </lineage>
</organism>
<evidence type="ECO:0000313" key="1">
    <source>
        <dbReference type="EMBL" id="QDU09446.1"/>
    </source>
</evidence>
<sequence length="479" mass="53269">MFSILNHPSRTGNGITRRELLTTGGAGLLGLSLPKVLQAEQKQIADPFQGGRAKSVIFLFLFGGPSQLETFDLKPEAPSEIRGPFQSIDCRTPGLLISEHLPHLANVSDKYSVIRSMTHTFNDHSGGGHYIQTGKRWHIPIGAGFDATPKDWPSVGSVVEYLTQHTPGGLERDLPNYSVVPNRLGRLQAGGRYLRPGEYAGWLGRAYNPLTTTVDQRDSTDNPYWRDCTDEELSYEIEGLAPEVPLKTIRRRIALLKHFDHMKRNFDKADSQIFDQFRQRALALLTSDSTRNALNIQKEPESLRDQYGRHLFGQSCLMARRLVEAGVRFVTVHYDCVDGYSWDSHRNSDDVQHHLLPTFDQGAAALLADLDQRGMLDETLVIAMGEMGRTPKPNNSWGRGHWSQLFPALIAGAGIQGGTTYGRSDRLASKPVEHPVSPEDLAATIYWAMGIDPGLMLPDALNRPVPINEDGEPLKQLFS</sequence>
<protein>
    <recommendedName>
        <fullName evidence="3">DUF1501 domain-containing protein</fullName>
    </recommendedName>
</protein>
<dbReference type="OrthoDB" id="127333at2"/>
<dbReference type="EMBL" id="CP037422">
    <property type="protein sequence ID" value="QDU09446.1"/>
    <property type="molecule type" value="Genomic_DNA"/>
</dbReference>
<keyword evidence="2" id="KW-1185">Reference proteome</keyword>
<dbReference type="AlphaFoldDB" id="A0A517WW12"/>
<name>A0A517WW12_9PLAN</name>